<evidence type="ECO:0000256" key="5">
    <source>
        <dbReference type="ARBA" id="ARBA00022989"/>
    </source>
</evidence>
<evidence type="ECO:0000256" key="2">
    <source>
        <dbReference type="ARBA" id="ARBA00006386"/>
    </source>
</evidence>
<feature type="transmembrane region" description="Helical" evidence="7">
    <location>
        <begin position="73"/>
        <end position="97"/>
    </location>
</feature>
<comment type="similarity">
    <text evidence="2">Belongs to the UPF0718 family.</text>
</comment>
<keyword evidence="6 7" id="KW-0472">Membrane</keyword>
<protein>
    <submittedName>
        <fullName evidence="9">Predicted permease</fullName>
    </submittedName>
</protein>
<dbReference type="RefSeq" id="WP_093071915.1">
    <property type="nucleotide sequence ID" value="NZ_FOGV01000003.1"/>
</dbReference>
<sequence length="177" mass="19161">MQGVVKRYRWFAVMLLALAVLTAVSPALGADAVAITGNTLVDMLMLLPPILLFVGLLDVWVPKETMIKYMGAGSGVVGVVIAFLLGAISAGPLYLAFPIAAMLIKKGALIRHVVFFLGVWTVAKLPVLIYELAALGALFTAIHVGFGLIFFYVLGLWFERQFDEKTLLKYDITAESA</sequence>
<evidence type="ECO:0000256" key="7">
    <source>
        <dbReference type="SAM" id="Phobius"/>
    </source>
</evidence>
<evidence type="ECO:0000256" key="4">
    <source>
        <dbReference type="ARBA" id="ARBA00022692"/>
    </source>
</evidence>
<dbReference type="STRING" id="1464123.SAMN05444126_10342"/>
<dbReference type="OrthoDB" id="9798408at2"/>
<keyword evidence="10" id="KW-1185">Reference proteome</keyword>
<dbReference type="Pfam" id="PF03773">
    <property type="entry name" value="ArsP_1"/>
    <property type="match status" value="1"/>
</dbReference>
<proteinExistence type="inferred from homology"/>
<organism evidence="9 10">
    <name type="scientific">Salisediminibacterium halotolerans</name>
    <dbReference type="NCBI Taxonomy" id="517425"/>
    <lineage>
        <taxon>Bacteria</taxon>
        <taxon>Bacillati</taxon>
        <taxon>Bacillota</taxon>
        <taxon>Bacilli</taxon>
        <taxon>Bacillales</taxon>
        <taxon>Bacillaceae</taxon>
        <taxon>Salisediminibacterium</taxon>
    </lineage>
</organism>
<evidence type="ECO:0000313" key="10">
    <source>
        <dbReference type="Proteomes" id="UP000199318"/>
    </source>
</evidence>
<dbReference type="InterPro" id="IPR005524">
    <property type="entry name" value="DUF318"/>
</dbReference>
<comment type="caution">
    <text evidence="9">The sequence shown here is derived from an EMBL/GenBank/DDBJ whole genome shotgun (WGS) entry which is preliminary data.</text>
</comment>
<reference evidence="10" key="1">
    <citation type="submission" date="2016-10" db="EMBL/GenBank/DDBJ databases">
        <authorList>
            <person name="de Groot N.N."/>
        </authorList>
    </citation>
    <scope>NUCLEOTIDE SEQUENCE [LARGE SCALE GENOMIC DNA]</scope>
    <source>
        <strain evidence="10">10nlg</strain>
    </source>
</reference>
<dbReference type="EMBL" id="FOGV01000003">
    <property type="protein sequence ID" value="SER60664.1"/>
    <property type="molecule type" value="Genomic_DNA"/>
</dbReference>
<feature type="transmembrane region" description="Helical" evidence="7">
    <location>
        <begin position="109"/>
        <end position="130"/>
    </location>
</feature>
<dbReference type="Proteomes" id="UP000199318">
    <property type="component" value="Unassembled WGS sequence"/>
</dbReference>
<gene>
    <name evidence="9" type="ORF">SAMN05444126_10342</name>
</gene>
<dbReference type="GO" id="GO:0005886">
    <property type="term" value="C:plasma membrane"/>
    <property type="evidence" value="ECO:0007669"/>
    <property type="project" value="UniProtKB-SubCell"/>
</dbReference>
<feature type="signal peptide" evidence="8">
    <location>
        <begin position="1"/>
        <end position="29"/>
    </location>
</feature>
<keyword evidence="5 7" id="KW-1133">Transmembrane helix</keyword>
<dbReference type="AlphaFoldDB" id="A0A1H9QJN7"/>
<evidence type="ECO:0000256" key="8">
    <source>
        <dbReference type="SAM" id="SignalP"/>
    </source>
</evidence>
<comment type="subcellular location">
    <subcellularLocation>
        <location evidence="1">Cell membrane</location>
        <topology evidence="1">Multi-pass membrane protein</topology>
    </subcellularLocation>
</comment>
<feature type="chain" id="PRO_5011772379" evidence="8">
    <location>
        <begin position="30"/>
        <end position="177"/>
    </location>
</feature>
<accession>A0A1H9QJN7</accession>
<evidence type="ECO:0000256" key="6">
    <source>
        <dbReference type="ARBA" id="ARBA00023136"/>
    </source>
</evidence>
<feature type="transmembrane region" description="Helical" evidence="7">
    <location>
        <begin position="39"/>
        <end position="61"/>
    </location>
</feature>
<evidence type="ECO:0000256" key="3">
    <source>
        <dbReference type="ARBA" id="ARBA00022475"/>
    </source>
</evidence>
<name>A0A1H9QJN7_9BACI</name>
<feature type="transmembrane region" description="Helical" evidence="7">
    <location>
        <begin position="137"/>
        <end position="158"/>
    </location>
</feature>
<keyword evidence="8" id="KW-0732">Signal</keyword>
<evidence type="ECO:0000256" key="1">
    <source>
        <dbReference type="ARBA" id="ARBA00004651"/>
    </source>
</evidence>
<keyword evidence="3" id="KW-1003">Cell membrane</keyword>
<keyword evidence="4 7" id="KW-0812">Transmembrane</keyword>
<evidence type="ECO:0000313" key="9">
    <source>
        <dbReference type="EMBL" id="SER60664.1"/>
    </source>
</evidence>